<evidence type="ECO:0000256" key="2">
    <source>
        <dbReference type="SAM" id="Phobius"/>
    </source>
</evidence>
<feature type="compositionally biased region" description="Polar residues" evidence="1">
    <location>
        <begin position="1026"/>
        <end position="1035"/>
    </location>
</feature>
<keyword evidence="4" id="KW-1185">Reference proteome</keyword>
<feature type="compositionally biased region" description="Low complexity" evidence="1">
    <location>
        <begin position="1036"/>
        <end position="1055"/>
    </location>
</feature>
<feature type="region of interest" description="Disordered" evidence="1">
    <location>
        <begin position="200"/>
        <end position="220"/>
    </location>
</feature>
<dbReference type="Proteomes" id="UP001142393">
    <property type="component" value="Unassembled WGS sequence"/>
</dbReference>
<feature type="transmembrane region" description="Helical" evidence="2">
    <location>
        <begin position="60"/>
        <end position="78"/>
    </location>
</feature>
<evidence type="ECO:0000313" key="3">
    <source>
        <dbReference type="EMBL" id="KAJ3741013.1"/>
    </source>
</evidence>
<dbReference type="EMBL" id="JANVFU010000013">
    <property type="protein sequence ID" value="KAJ3741013.1"/>
    <property type="molecule type" value="Genomic_DNA"/>
</dbReference>
<feature type="region of interest" description="Disordered" evidence="1">
    <location>
        <begin position="672"/>
        <end position="724"/>
    </location>
</feature>
<reference evidence="3 4" key="1">
    <citation type="journal article" date="2023" name="Proc. Natl. Acad. Sci. U.S.A.">
        <title>A global phylogenomic analysis of the shiitake genus Lentinula.</title>
        <authorList>
            <person name="Sierra-Patev S."/>
            <person name="Min B."/>
            <person name="Naranjo-Ortiz M."/>
            <person name="Looney B."/>
            <person name="Konkel Z."/>
            <person name="Slot J.C."/>
            <person name="Sakamoto Y."/>
            <person name="Steenwyk J.L."/>
            <person name="Rokas A."/>
            <person name="Carro J."/>
            <person name="Camarero S."/>
            <person name="Ferreira P."/>
            <person name="Molpeceres G."/>
            <person name="Ruiz-Duenas F.J."/>
            <person name="Serrano A."/>
            <person name="Henrissat B."/>
            <person name="Drula E."/>
            <person name="Hughes K.W."/>
            <person name="Mata J.L."/>
            <person name="Ishikawa N.K."/>
            <person name="Vargas-Isla R."/>
            <person name="Ushijima S."/>
            <person name="Smith C.A."/>
            <person name="Donoghue J."/>
            <person name="Ahrendt S."/>
            <person name="Andreopoulos W."/>
            <person name="He G."/>
            <person name="LaButti K."/>
            <person name="Lipzen A."/>
            <person name="Ng V."/>
            <person name="Riley R."/>
            <person name="Sandor L."/>
            <person name="Barry K."/>
            <person name="Martinez A.T."/>
            <person name="Xiao Y."/>
            <person name="Gibbons J.G."/>
            <person name="Terashima K."/>
            <person name="Grigoriev I.V."/>
            <person name="Hibbett D."/>
        </authorList>
    </citation>
    <scope>NUCLEOTIDE SEQUENCE [LARGE SCALE GENOMIC DNA]</scope>
    <source>
        <strain evidence="3 4">TFB7810</strain>
    </source>
</reference>
<feature type="compositionally biased region" description="Low complexity" evidence="1">
    <location>
        <begin position="1072"/>
        <end position="1089"/>
    </location>
</feature>
<keyword evidence="2" id="KW-0472">Membrane</keyword>
<dbReference type="AlphaFoldDB" id="A0A9W8TUF8"/>
<feature type="region of interest" description="Disordered" evidence="1">
    <location>
        <begin position="1020"/>
        <end position="1198"/>
    </location>
</feature>
<comment type="caution">
    <text evidence="3">The sequence shown here is derived from an EMBL/GenBank/DDBJ whole genome shotgun (WGS) entry which is preliminary data.</text>
</comment>
<feature type="transmembrane region" description="Helical" evidence="2">
    <location>
        <begin position="143"/>
        <end position="167"/>
    </location>
</feature>
<feature type="compositionally biased region" description="Basic and acidic residues" evidence="1">
    <location>
        <begin position="791"/>
        <end position="802"/>
    </location>
</feature>
<evidence type="ECO:0000256" key="1">
    <source>
        <dbReference type="SAM" id="MobiDB-lite"/>
    </source>
</evidence>
<feature type="region of interest" description="Disordered" evidence="1">
    <location>
        <begin position="782"/>
        <end position="814"/>
    </location>
</feature>
<gene>
    <name evidence="3" type="ORF">DFH05DRAFT_1508148</name>
</gene>
<feature type="region of interest" description="Disordered" evidence="1">
    <location>
        <begin position="567"/>
        <end position="587"/>
    </location>
</feature>
<name>A0A9W8TUF8_9AGAR</name>
<organism evidence="3 4">
    <name type="scientific">Lentinula detonsa</name>
    <dbReference type="NCBI Taxonomy" id="2804962"/>
    <lineage>
        <taxon>Eukaryota</taxon>
        <taxon>Fungi</taxon>
        <taxon>Dikarya</taxon>
        <taxon>Basidiomycota</taxon>
        <taxon>Agaricomycotina</taxon>
        <taxon>Agaricomycetes</taxon>
        <taxon>Agaricomycetidae</taxon>
        <taxon>Agaricales</taxon>
        <taxon>Marasmiineae</taxon>
        <taxon>Omphalotaceae</taxon>
        <taxon>Lentinula</taxon>
    </lineage>
</organism>
<feature type="region of interest" description="Disordered" evidence="1">
    <location>
        <begin position="827"/>
        <end position="866"/>
    </location>
</feature>
<feature type="compositionally biased region" description="Polar residues" evidence="1">
    <location>
        <begin position="830"/>
        <end position="839"/>
    </location>
</feature>
<feature type="region of interest" description="Disordered" evidence="1">
    <location>
        <begin position="294"/>
        <end position="329"/>
    </location>
</feature>
<proteinExistence type="predicted"/>
<feature type="region of interest" description="Disordered" evidence="1">
    <location>
        <begin position="257"/>
        <end position="276"/>
    </location>
</feature>
<feature type="compositionally biased region" description="Basic residues" evidence="1">
    <location>
        <begin position="854"/>
        <end position="863"/>
    </location>
</feature>
<feature type="compositionally biased region" description="Pro residues" evidence="1">
    <location>
        <begin position="709"/>
        <end position="722"/>
    </location>
</feature>
<keyword evidence="2" id="KW-0812">Transmembrane</keyword>
<protein>
    <submittedName>
        <fullName evidence="3">Uncharacterized protein</fullName>
    </submittedName>
</protein>
<feature type="compositionally biased region" description="Polar residues" evidence="1">
    <location>
        <begin position="1109"/>
        <end position="1119"/>
    </location>
</feature>
<feature type="transmembrane region" description="Helical" evidence="2">
    <location>
        <begin position="98"/>
        <end position="122"/>
    </location>
</feature>
<keyword evidence="2" id="KW-1133">Transmembrane helix</keyword>
<accession>A0A9W8TUF8</accession>
<feature type="transmembrane region" description="Helical" evidence="2">
    <location>
        <begin position="173"/>
        <end position="192"/>
    </location>
</feature>
<feature type="transmembrane region" description="Helical" evidence="2">
    <location>
        <begin position="429"/>
        <end position="447"/>
    </location>
</feature>
<feature type="transmembrane region" description="Helical" evidence="2">
    <location>
        <begin position="6"/>
        <end position="27"/>
    </location>
</feature>
<sequence>MIPLIPALALAFFSFLCSAFVVLRIVIPILPPHPLSRRVAPSEFGLPNFRSLSAADQSHVWLASLDILALCIFVWEVISEYIGGPTGYEAGQQPLPSVRLWFILTARQTCLLVVAGLTLLHIRLGRSVSFGQKHWMVWGPSSVLILTSTAVAGILSAAGLDSLFIGLAAYSSFLAILSSVAFVSLAVTLLVIRRNLSSSMNGDSDPWSPMRQIEEKPRPSFATEEIDALRDGASWITSNASTRRDSVSAWSFSTHHTVTTSRHSGRPQTASHPSIPAKSSYWFGTSTSQLNTIPPVPPLPSQYGPLSPTSESLAEPDPFRRIPSPLPQHPRERFLGSQNSWLSSSNESHTTLSAWSFPATQAESVHNASSPNLHTTLLPSSAAVASRPVTPALSNAQVLGGYGYKDSEKEGGSAPLPGTALDVSIYRSLGWLLLIWIPLGLSLPYLITLSQNIPTSLATSILLTLSVTMSSPILALSILFRAPIPIPSGLFDAPNDLPTNLLRGATPTSDTVKWSREYKRSGSITVVEGRRSGDVWLSNGDAADGKGKVSRALGMMSPMPKLSVLPLEENEDEPSTPPLPIQDGDSSMPVNLHSRSYSETSAQFGRIRKDSKASSYFSGADESIAFASKIMIAQKHYSALAQTIHVNGSPERGPAAGAHLFLDGPVASTSAVDVPASGNHRASQHLRTRSVTSVNGPPTPTFASFNASPSPPPAFPLPPTPPSVRAARLAKHKKSYSSISAGKFSFGPVDDMNEIDALTAGVLPLLVPGLKVGDDMKIRDSPPATWRKRARAELEISRERSRSRSTSRTRGEGKAARILKALNEFGEDFSSPQMHSTPARTRAGASKAKEPRGRKTSAHKRNHFSLPSLGLGRDGVQSLSYWSNELGRAIDNRFGQYTAVPSNVEFRRNTVFGAESIPNDLTNLRATHEEIVQEIVHQTTTRAAPLGRAMSTRSLGLRAEVPHNVDTARSSFASVNNNVPPSAASTVTLFEDFVNGMETGPQAESTPHNNVAHKRVSEDIVPPLPSSNHYTTSTASNRNSVNKNRSSTNSNRRSSIVYIKSDENATVTPPNATSTSSTSAMSSLAQWSSRAVRPLMPKSSKLQRKASKALTSAPSTSKPESPRGGLRPLSLLQERDTNSVAGPGVQAANSKGTRPLALAKREGAAISKKARAKPSDENASPDAPRSRSNKHNLKPLNLARSDTNKMRAILRQDELLPDVVVRPPSTTEHQVYAYTFRD</sequence>
<evidence type="ECO:0000313" key="4">
    <source>
        <dbReference type="Proteomes" id="UP001142393"/>
    </source>
</evidence>